<evidence type="ECO:0000313" key="6">
    <source>
        <dbReference type="Proteomes" id="UP000054350"/>
    </source>
</evidence>
<dbReference type="PROSITE" id="PS50002">
    <property type="entry name" value="SH3"/>
    <property type="match status" value="1"/>
</dbReference>
<sequence>MKRFRALYPFTAATGDQLSFARCQAFFALHRKQDWYFATTNASAPFARNARVGLVPANCFEVVDDDAARDYSDTPRPTPRGTARGLQPDLEVQNRPHESAFDD</sequence>
<dbReference type="VEuPathDB" id="FungiDB:AMAG_12713"/>
<accession>A0A0L0T1P5</accession>
<dbReference type="CDD" id="cd00174">
    <property type="entry name" value="SH3"/>
    <property type="match status" value="1"/>
</dbReference>
<feature type="region of interest" description="Disordered" evidence="3">
    <location>
        <begin position="68"/>
        <end position="103"/>
    </location>
</feature>
<dbReference type="SUPFAM" id="SSF50044">
    <property type="entry name" value="SH3-domain"/>
    <property type="match status" value="1"/>
</dbReference>
<evidence type="ECO:0000256" key="2">
    <source>
        <dbReference type="PROSITE-ProRule" id="PRU00192"/>
    </source>
</evidence>
<reference evidence="6" key="2">
    <citation type="submission" date="2009-11" db="EMBL/GenBank/DDBJ databases">
        <title>The Genome Sequence of Allomyces macrogynus strain ATCC 38327.</title>
        <authorList>
            <consortium name="The Broad Institute Genome Sequencing Platform"/>
            <person name="Russ C."/>
            <person name="Cuomo C."/>
            <person name="Shea T."/>
            <person name="Young S.K."/>
            <person name="Zeng Q."/>
            <person name="Koehrsen M."/>
            <person name="Haas B."/>
            <person name="Borodovsky M."/>
            <person name="Guigo R."/>
            <person name="Alvarado L."/>
            <person name="Berlin A."/>
            <person name="Borenstein D."/>
            <person name="Chen Z."/>
            <person name="Engels R."/>
            <person name="Freedman E."/>
            <person name="Gellesch M."/>
            <person name="Goldberg J."/>
            <person name="Griggs A."/>
            <person name="Gujja S."/>
            <person name="Heiman D."/>
            <person name="Hepburn T."/>
            <person name="Howarth C."/>
            <person name="Jen D."/>
            <person name="Larson L."/>
            <person name="Lewis B."/>
            <person name="Mehta T."/>
            <person name="Park D."/>
            <person name="Pearson M."/>
            <person name="Roberts A."/>
            <person name="Saif S."/>
            <person name="Shenoy N."/>
            <person name="Sisk P."/>
            <person name="Stolte C."/>
            <person name="Sykes S."/>
            <person name="Walk T."/>
            <person name="White J."/>
            <person name="Yandava C."/>
            <person name="Burger G."/>
            <person name="Gray M.W."/>
            <person name="Holland P.W.H."/>
            <person name="King N."/>
            <person name="Lang F.B.F."/>
            <person name="Roger A.J."/>
            <person name="Ruiz-Trillo I."/>
            <person name="Lander E."/>
            <person name="Nusbaum C."/>
        </authorList>
    </citation>
    <scope>NUCLEOTIDE SEQUENCE [LARGE SCALE GENOMIC DNA]</scope>
    <source>
        <strain evidence="6">ATCC 38327</strain>
    </source>
</reference>
<organism evidence="5 6">
    <name type="scientific">Allomyces macrogynus (strain ATCC 38327)</name>
    <name type="common">Allomyces javanicus var. macrogynus</name>
    <dbReference type="NCBI Taxonomy" id="578462"/>
    <lineage>
        <taxon>Eukaryota</taxon>
        <taxon>Fungi</taxon>
        <taxon>Fungi incertae sedis</taxon>
        <taxon>Blastocladiomycota</taxon>
        <taxon>Blastocladiomycetes</taxon>
        <taxon>Blastocladiales</taxon>
        <taxon>Blastocladiaceae</taxon>
        <taxon>Allomyces</taxon>
    </lineage>
</organism>
<reference evidence="5 6" key="1">
    <citation type="submission" date="2009-11" db="EMBL/GenBank/DDBJ databases">
        <title>Annotation of Allomyces macrogynus ATCC 38327.</title>
        <authorList>
            <consortium name="The Broad Institute Genome Sequencing Platform"/>
            <person name="Russ C."/>
            <person name="Cuomo C."/>
            <person name="Burger G."/>
            <person name="Gray M.W."/>
            <person name="Holland P.W.H."/>
            <person name="King N."/>
            <person name="Lang F.B.F."/>
            <person name="Roger A.J."/>
            <person name="Ruiz-Trillo I."/>
            <person name="Young S.K."/>
            <person name="Zeng Q."/>
            <person name="Gargeya S."/>
            <person name="Fitzgerald M."/>
            <person name="Haas B."/>
            <person name="Abouelleil A."/>
            <person name="Alvarado L."/>
            <person name="Arachchi H.M."/>
            <person name="Berlin A."/>
            <person name="Chapman S.B."/>
            <person name="Gearin G."/>
            <person name="Goldberg J."/>
            <person name="Griggs A."/>
            <person name="Gujja S."/>
            <person name="Hansen M."/>
            <person name="Heiman D."/>
            <person name="Howarth C."/>
            <person name="Larimer J."/>
            <person name="Lui A."/>
            <person name="MacDonald P.J.P."/>
            <person name="McCowen C."/>
            <person name="Montmayeur A."/>
            <person name="Murphy C."/>
            <person name="Neiman D."/>
            <person name="Pearson M."/>
            <person name="Priest M."/>
            <person name="Roberts A."/>
            <person name="Saif S."/>
            <person name="Shea T."/>
            <person name="Sisk P."/>
            <person name="Stolte C."/>
            <person name="Sykes S."/>
            <person name="Wortman J."/>
            <person name="Nusbaum C."/>
            <person name="Birren B."/>
        </authorList>
    </citation>
    <scope>NUCLEOTIDE SEQUENCE [LARGE SCALE GENOMIC DNA]</scope>
    <source>
        <strain evidence="5 6">ATCC 38327</strain>
    </source>
</reference>
<dbReference type="AlphaFoldDB" id="A0A0L0T1P5"/>
<evidence type="ECO:0000259" key="4">
    <source>
        <dbReference type="PROSITE" id="PS50002"/>
    </source>
</evidence>
<dbReference type="Gene3D" id="2.30.30.40">
    <property type="entry name" value="SH3 Domains"/>
    <property type="match status" value="1"/>
</dbReference>
<dbReference type="EMBL" id="GG745357">
    <property type="protein sequence ID" value="KNE68545.1"/>
    <property type="molecule type" value="Genomic_DNA"/>
</dbReference>
<dbReference type="InterPro" id="IPR036028">
    <property type="entry name" value="SH3-like_dom_sf"/>
</dbReference>
<gene>
    <name evidence="5" type="ORF">AMAG_12713</name>
</gene>
<feature type="compositionally biased region" description="Basic and acidic residues" evidence="3">
    <location>
        <begin position="92"/>
        <end position="103"/>
    </location>
</feature>
<dbReference type="Proteomes" id="UP000054350">
    <property type="component" value="Unassembled WGS sequence"/>
</dbReference>
<evidence type="ECO:0000256" key="3">
    <source>
        <dbReference type="SAM" id="MobiDB-lite"/>
    </source>
</evidence>
<keyword evidence="6" id="KW-1185">Reference proteome</keyword>
<dbReference type="InterPro" id="IPR001452">
    <property type="entry name" value="SH3_domain"/>
</dbReference>
<name>A0A0L0T1P5_ALLM3</name>
<feature type="domain" description="SH3" evidence="4">
    <location>
        <begin position="1"/>
        <end position="65"/>
    </location>
</feature>
<keyword evidence="1 2" id="KW-0728">SH3 domain</keyword>
<dbReference type="OrthoDB" id="27823at2759"/>
<evidence type="ECO:0000313" key="5">
    <source>
        <dbReference type="EMBL" id="KNE68545.1"/>
    </source>
</evidence>
<evidence type="ECO:0000256" key="1">
    <source>
        <dbReference type="ARBA" id="ARBA00022443"/>
    </source>
</evidence>
<protein>
    <recommendedName>
        <fullName evidence="4">SH3 domain-containing protein</fullName>
    </recommendedName>
</protein>
<proteinExistence type="predicted"/>
<dbReference type="SMART" id="SM00326">
    <property type="entry name" value="SH3"/>
    <property type="match status" value="1"/>
</dbReference>